<keyword evidence="8" id="KW-0547">Nucleotide-binding</keyword>
<dbReference type="PANTHER" id="PTHR46638">
    <property type="entry name" value="CORRINOID ADENOSYLTRANSFERASE"/>
    <property type="match status" value="1"/>
</dbReference>
<evidence type="ECO:0000256" key="5">
    <source>
        <dbReference type="ARBA" id="ARBA00024929"/>
    </source>
</evidence>
<dbReference type="NCBIfam" id="NF004637">
    <property type="entry name" value="PRK05986.1"/>
    <property type="match status" value="1"/>
</dbReference>
<comment type="function">
    <text evidence="5 8">Required for both de novo synthesis of the corrin ring for the assimilation of exogenous corrinoids. Participates in the adenosylation of a variety of incomplete and complete corrinoids.</text>
</comment>
<comment type="catalytic activity">
    <reaction evidence="7 8">
        <text>2 cob(II)alamin + reduced [electron-transfer flavoprotein] + 2 ATP = 2 adenosylcob(III)alamin + 2 triphosphate + oxidized [electron-transfer flavoprotein] + 3 H(+)</text>
        <dbReference type="Rhea" id="RHEA:28671"/>
        <dbReference type="Rhea" id="RHEA-COMP:10685"/>
        <dbReference type="Rhea" id="RHEA-COMP:10686"/>
        <dbReference type="ChEBI" id="CHEBI:15378"/>
        <dbReference type="ChEBI" id="CHEBI:16304"/>
        <dbReference type="ChEBI" id="CHEBI:18036"/>
        <dbReference type="ChEBI" id="CHEBI:18408"/>
        <dbReference type="ChEBI" id="CHEBI:30616"/>
        <dbReference type="ChEBI" id="CHEBI:57692"/>
        <dbReference type="ChEBI" id="CHEBI:58307"/>
        <dbReference type="EC" id="2.5.1.17"/>
    </reaction>
</comment>
<dbReference type="NCBIfam" id="TIGR00708">
    <property type="entry name" value="cobA"/>
    <property type="match status" value="1"/>
</dbReference>
<dbReference type="EC" id="2.5.1.17" evidence="3 8"/>
<dbReference type="Gene3D" id="3.40.50.300">
    <property type="entry name" value="P-loop containing nucleotide triphosphate hydrolases"/>
    <property type="match status" value="1"/>
</dbReference>
<dbReference type="Pfam" id="PF02572">
    <property type="entry name" value="CobA_CobO_BtuR"/>
    <property type="match status" value="1"/>
</dbReference>
<dbReference type="InterPro" id="IPR025826">
    <property type="entry name" value="Co_AT_N_dom"/>
</dbReference>
<dbReference type="PANTHER" id="PTHR46638:SF1">
    <property type="entry name" value="CORRINOID ADENOSYLTRANSFERASE"/>
    <property type="match status" value="1"/>
</dbReference>
<gene>
    <name evidence="10" type="primary">cobO</name>
    <name evidence="10" type="ORF">LIN78_03225</name>
</gene>
<evidence type="ECO:0000256" key="3">
    <source>
        <dbReference type="ARBA" id="ARBA00012454"/>
    </source>
</evidence>
<keyword evidence="8" id="KW-0169">Cobalamin biosynthesis</keyword>
<evidence type="ECO:0000313" key="10">
    <source>
        <dbReference type="EMBL" id="MCB6182561.1"/>
    </source>
</evidence>
<comment type="subcellular location">
    <subcellularLocation>
        <location evidence="8">Cytoplasm</location>
    </subcellularLocation>
</comment>
<comment type="similarity">
    <text evidence="2 8">Belongs to the Cob(I)alamin adenosyltransferase family.</text>
</comment>
<protein>
    <recommendedName>
        <fullName evidence="3 8">Corrinoid adenosyltransferase</fullName>
        <ecNumber evidence="3 8">2.5.1.17</ecNumber>
    </recommendedName>
    <alternativeName>
        <fullName evidence="8">Cob(II)alamin adenosyltransferase</fullName>
    </alternativeName>
    <alternativeName>
        <fullName evidence="8">Cob(II)yrinic acid a,c-diamide adenosyltransferase</fullName>
    </alternativeName>
</protein>
<evidence type="ECO:0000256" key="1">
    <source>
        <dbReference type="ARBA" id="ARBA00005121"/>
    </source>
</evidence>
<keyword evidence="8" id="KW-0067">ATP-binding</keyword>
<dbReference type="GO" id="GO:0008817">
    <property type="term" value="F:corrinoid adenosyltransferase activity"/>
    <property type="evidence" value="ECO:0007669"/>
    <property type="project" value="UniProtKB-EC"/>
</dbReference>
<sequence>MSVEQLDAEKAARYAARMARKKAIIDKKIASADQDTGLLLVLTGNGKGKSSSAFGMVARALGHGLNVGVVQFIKGRTDTGEEAFLSKQAGVEWHVMGDGFTWETQNLAQDKAKAEAAWELAKKMLQSDQYDLVVLDELTYCIQYGFLDAQVVRSDLLSRPEMQHVVVTGRGAQPILIEIADTVTEMSAEKHAYEAGIRAQKGVEW</sequence>
<dbReference type="CDD" id="cd00561">
    <property type="entry name" value="CobA_ACA"/>
    <property type="match status" value="1"/>
</dbReference>
<keyword evidence="4 8" id="KW-0627">Porphyrin biosynthesis</keyword>
<evidence type="ECO:0000256" key="6">
    <source>
        <dbReference type="ARBA" id="ARBA00048555"/>
    </source>
</evidence>
<feature type="domain" description="Cob(I)alamin adenosyltransferase N-terminal" evidence="9">
    <location>
        <begin position="8"/>
        <end position="29"/>
    </location>
</feature>
<dbReference type="InterPro" id="IPR003724">
    <property type="entry name" value="CblAdoTrfase_CobA"/>
</dbReference>
<comment type="catalytic activity">
    <reaction evidence="6 8">
        <text>2 cob(II)yrinate a,c diamide + reduced [electron-transfer flavoprotein] + 2 ATP = 2 adenosylcob(III)yrinate a,c-diamide + 2 triphosphate + oxidized [electron-transfer flavoprotein] + 3 H(+)</text>
        <dbReference type="Rhea" id="RHEA:11528"/>
        <dbReference type="Rhea" id="RHEA-COMP:10685"/>
        <dbReference type="Rhea" id="RHEA-COMP:10686"/>
        <dbReference type="ChEBI" id="CHEBI:15378"/>
        <dbReference type="ChEBI" id="CHEBI:18036"/>
        <dbReference type="ChEBI" id="CHEBI:30616"/>
        <dbReference type="ChEBI" id="CHEBI:57692"/>
        <dbReference type="ChEBI" id="CHEBI:58307"/>
        <dbReference type="ChEBI" id="CHEBI:58503"/>
        <dbReference type="ChEBI" id="CHEBI:58537"/>
        <dbReference type="EC" id="2.5.1.17"/>
    </reaction>
</comment>
<accession>A0ABS8D3I4</accession>
<evidence type="ECO:0000259" key="9">
    <source>
        <dbReference type="Pfam" id="PF12557"/>
    </source>
</evidence>
<dbReference type="Proteomes" id="UP001165395">
    <property type="component" value="Unassembled WGS sequence"/>
</dbReference>
<keyword evidence="8 10" id="KW-0808">Transferase</keyword>
<dbReference type="InterPro" id="IPR027417">
    <property type="entry name" value="P-loop_NTPase"/>
</dbReference>
<evidence type="ECO:0000256" key="7">
    <source>
        <dbReference type="ARBA" id="ARBA00048692"/>
    </source>
</evidence>
<evidence type="ECO:0000256" key="2">
    <source>
        <dbReference type="ARBA" id="ARBA00007487"/>
    </source>
</evidence>
<evidence type="ECO:0000256" key="4">
    <source>
        <dbReference type="ARBA" id="ARBA00023244"/>
    </source>
</evidence>
<proteinExistence type="inferred from homology"/>
<dbReference type="PIRSF" id="PIRSF015617">
    <property type="entry name" value="Adensltrnsf_CobA"/>
    <property type="match status" value="1"/>
</dbReference>
<comment type="pathway">
    <text evidence="1 8">Cofactor biosynthesis; adenosylcobalamin biosynthesis; adenosylcobalamin from cob(II)yrinate a,c-diamide: step 2/7.</text>
</comment>
<dbReference type="RefSeq" id="WP_227178415.1">
    <property type="nucleotide sequence ID" value="NZ_JAJBZT010000002.1"/>
</dbReference>
<dbReference type="Pfam" id="PF12557">
    <property type="entry name" value="Co_AT_N"/>
    <property type="match status" value="1"/>
</dbReference>
<comment type="caution">
    <text evidence="10">The sequence shown here is derived from an EMBL/GenBank/DDBJ whole genome shotgun (WGS) entry which is preliminary data.</text>
</comment>
<dbReference type="SUPFAM" id="SSF52540">
    <property type="entry name" value="P-loop containing nucleoside triphosphate hydrolases"/>
    <property type="match status" value="1"/>
</dbReference>
<evidence type="ECO:0000313" key="11">
    <source>
        <dbReference type="Proteomes" id="UP001165395"/>
    </source>
</evidence>
<reference evidence="10" key="1">
    <citation type="submission" date="2021-10" db="EMBL/GenBank/DDBJ databases">
        <title>The complete genome sequence of Leeia sp. TBRC 13508.</title>
        <authorList>
            <person name="Charoenyingcharoen P."/>
            <person name="Yukphan P."/>
        </authorList>
    </citation>
    <scope>NUCLEOTIDE SEQUENCE</scope>
    <source>
        <strain evidence="10">TBRC 13508</strain>
    </source>
</reference>
<name>A0ABS8D3I4_9NEIS</name>
<evidence type="ECO:0000256" key="8">
    <source>
        <dbReference type="PIRNR" id="PIRNR015617"/>
    </source>
</evidence>
<keyword evidence="8" id="KW-0963">Cytoplasm</keyword>
<organism evidence="10 11">
    <name type="scientific">Leeia speluncae</name>
    <dbReference type="NCBI Taxonomy" id="2884804"/>
    <lineage>
        <taxon>Bacteria</taxon>
        <taxon>Pseudomonadati</taxon>
        <taxon>Pseudomonadota</taxon>
        <taxon>Betaproteobacteria</taxon>
        <taxon>Neisseriales</taxon>
        <taxon>Leeiaceae</taxon>
        <taxon>Leeia</taxon>
    </lineage>
</organism>
<dbReference type="EMBL" id="JAJBZT010000002">
    <property type="protein sequence ID" value="MCB6182561.1"/>
    <property type="molecule type" value="Genomic_DNA"/>
</dbReference>
<keyword evidence="11" id="KW-1185">Reference proteome</keyword>